<dbReference type="Proteomes" id="UP001374584">
    <property type="component" value="Unassembled WGS sequence"/>
</dbReference>
<keyword evidence="2" id="KW-1185">Reference proteome</keyword>
<comment type="caution">
    <text evidence="1">The sequence shown here is derived from an EMBL/GenBank/DDBJ whole genome shotgun (WGS) entry which is preliminary data.</text>
</comment>
<sequence length="96" mass="10743">MHPTKLPSLKPPQSAMPTQFHPWSLFGSHVSQCNMLSNTCFIKKSIVSTFTDFKDCLLDGIRHMISERLSITLHIVGRSHCSCVRDGVGEGELFPE</sequence>
<organism evidence="1 2">
    <name type="scientific">Phaseolus coccineus</name>
    <name type="common">Scarlet runner bean</name>
    <name type="synonym">Phaseolus multiflorus</name>
    <dbReference type="NCBI Taxonomy" id="3886"/>
    <lineage>
        <taxon>Eukaryota</taxon>
        <taxon>Viridiplantae</taxon>
        <taxon>Streptophyta</taxon>
        <taxon>Embryophyta</taxon>
        <taxon>Tracheophyta</taxon>
        <taxon>Spermatophyta</taxon>
        <taxon>Magnoliopsida</taxon>
        <taxon>eudicotyledons</taxon>
        <taxon>Gunneridae</taxon>
        <taxon>Pentapetalae</taxon>
        <taxon>rosids</taxon>
        <taxon>fabids</taxon>
        <taxon>Fabales</taxon>
        <taxon>Fabaceae</taxon>
        <taxon>Papilionoideae</taxon>
        <taxon>50 kb inversion clade</taxon>
        <taxon>NPAAA clade</taxon>
        <taxon>indigoferoid/millettioid clade</taxon>
        <taxon>Phaseoleae</taxon>
        <taxon>Phaseolus</taxon>
    </lineage>
</organism>
<protein>
    <submittedName>
        <fullName evidence="1">Uncharacterized protein</fullName>
    </submittedName>
</protein>
<dbReference type="EMBL" id="JAYMYR010000011">
    <property type="protein sequence ID" value="KAK7333766.1"/>
    <property type="molecule type" value="Genomic_DNA"/>
</dbReference>
<accession>A0AAN9LDE1</accession>
<evidence type="ECO:0000313" key="1">
    <source>
        <dbReference type="EMBL" id="KAK7333766.1"/>
    </source>
</evidence>
<reference evidence="1 2" key="1">
    <citation type="submission" date="2024-01" db="EMBL/GenBank/DDBJ databases">
        <title>The genomes of 5 underutilized Papilionoideae crops provide insights into root nodulation and disease resistanc.</title>
        <authorList>
            <person name="Jiang F."/>
        </authorList>
    </citation>
    <scope>NUCLEOTIDE SEQUENCE [LARGE SCALE GENOMIC DNA]</scope>
    <source>
        <strain evidence="1">JINMINGXINNONG_FW02</strain>
        <tissue evidence="1">Leaves</tissue>
    </source>
</reference>
<proteinExistence type="predicted"/>
<dbReference type="AlphaFoldDB" id="A0AAN9LDE1"/>
<evidence type="ECO:0000313" key="2">
    <source>
        <dbReference type="Proteomes" id="UP001374584"/>
    </source>
</evidence>
<name>A0AAN9LDE1_PHACN</name>
<gene>
    <name evidence="1" type="ORF">VNO80_30543</name>
</gene>